<gene>
    <name evidence="2" type="ORF">SAMN05444920_13814</name>
</gene>
<feature type="domain" description="pPIWI-RE three-gene island" evidence="1">
    <location>
        <begin position="32"/>
        <end position="185"/>
    </location>
</feature>
<accession>A0A1H6F2A8</accession>
<sequence length="308" mass="34316">MTDLPYPSSAPTAFDHAIGEAYNEAESRRIIGMVAATVAQLADWPKEKAFSVPYPPLAQYVLDRIALIGVLRHPGGYHLTPYRDRLSCPRTLADLMALCWSSPIDAWPFLNLPDDEDLTGLLVELDPIRPSELCLRLSLEFTHPDAADRSLERLALLDARALYEEAGHPGGFPKLREWLIAHPVLSSQEIAFLKLERIGGFQVTDELIDILYLRVHERYFSSADEIAVCGHCGLVLVPINGGSGERWQCETTKCRGRRNVLIGDVRHVAENLHHAARPIREFVIAGPRLRASEGSNRQASSPLRDVEC</sequence>
<dbReference type="EMBL" id="FNVT01000038">
    <property type="protein sequence ID" value="SEH03511.1"/>
    <property type="molecule type" value="Genomic_DNA"/>
</dbReference>
<dbReference type="OrthoDB" id="580959at2"/>
<keyword evidence="3" id="KW-1185">Reference proteome</keyword>
<dbReference type="Pfam" id="PF18156">
    <property type="entry name" value="pPIWI_RE_Y"/>
    <property type="match status" value="1"/>
</dbReference>
<dbReference type="InterPro" id="IPR041191">
    <property type="entry name" value="pPIWI_RE_Y"/>
</dbReference>
<name>A0A1H6F2A8_9ACTN</name>
<evidence type="ECO:0000259" key="1">
    <source>
        <dbReference type="Pfam" id="PF18156"/>
    </source>
</evidence>
<reference evidence="2 3" key="1">
    <citation type="submission" date="2016-10" db="EMBL/GenBank/DDBJ databases">
        <authorList>
            <person name="de Groot N.N."/>
        </authorList>
    </citation>
    <scope>NUCLEOTIDE SEQUENCE [LARGE SCALE GENOMIC DNA]</scope>
    <source>
        <strain evidence="2 3">CGMCC 4.7037</strain>
    </source>
</reference>
<protein>
    <recommendedName>
        <fullName evidence="1">pPIWI-RE three-gene island domain-containing protein</fullName>
    </recommendedName>
</protein>
<evidence type="ECO:0000313" key="2">
    <source>
        <dbReference type="EMBL" id="SEH03511.1"/>
    </source>
</evidence>
<evidence type="ECO:0000313" key="3">
    <source>
        <dbReference type="Proteomes" id="UP000236732"/>
    </source>
</evidence>
<proteinExistence type="predicted"/>
<dbReference type="AlphaFoldDB" id="A0A1H6F2A8"/>
<organism evidence="2 3">
    <name type="scientific">Nonomuraea solani</name>
    <dbReference type="NCBI Taxonomy" id="1144553"/>
    <lineage>
        <taxon>Bacteria</taxon>
        <taxon>Bacillati</taxon>
        <taxon>Actinomycetota</taxon>
        <taxon>Actinomycetes</taxon>
        <taxon>Streptosporangiales</taxon>
        <taxon>Streptosporangiaceae</taxon>
        <taxon>Nonomuraea</taxon>
    </lineage>
</organism>
<dbReference type="Proteomes" id="UP000236732">
    <property type="component" value="Unassembled WGS sequence"/>
</dbReference>
<dbReference type="RefSeq" id="WP_146104223.1">
    <property type="nucleotide sequence ID" value="NZ_FNVT01000038.1"/>
</dbReference>